<evidence type="ECO:0000256" key="2">
    <source>
        <dbReference type="ARBA" id="ARBA00022692"/>
    </source>
</evidence>
<evidence type="ECO:0000256" key="1">
    <source>
        <dbReference type="ARBA" id="ARBA00004167"/>
    </source>
</evidence>
<keyword evidence="8" id="KW-1185">Reference proteome</keyword>
<feature type="region of interest" description="Disordered" evidence="5">
    <location>
        <begin position="127"/>
        <end position="154"/>
    </location>
</feature>
<dbReference type="InterPro" id="IPR051694">
    <property type="entry name" value="Immunoregulatory_rcpt-like"/>
</dbReference>
<comment type="subcellular location">
    <subcellularLocation>
        <location evidence="1">Membrane</location>
        <topology evidence="1">Single-pass membrane protein</topology>
    </subcellularLocation>
</comment>
<gene>
    <name evidence="7" type="ORF">DFP72DRAFT_1057257</name>
</gene>
<keyword evidence="4 6" id="KW-0472">Membrane</keyword>
<comment type="caution">
    <text evidence="7">The sequence shown here is derived from an EMBL/GenBank/DDBJ whole genome shotgun (WGS) entry which is preliminary data.</text>
</comment>
<evidence type="ECO:0000256" key="5">
    <source>
        <dbReference type="SAM" id="MobiDB-lite"/>
    </source>
</evidence>
<sequence>MASSPRPMTTLTSPVYITTTDANGVTSTTAPPIITTTSTTTSNGVVITVTEVVANADPTLSNNNGQKSSSAFFSNTGAVAGVFVLVGLAAASILLFIFFAVRRRRRTQRLEHDTAVSATLAAAGFNRAPLDDDDDDVDPRASGSNVHGYNSVGAMPQRSSSGLAMASIQSASASGTRMSHVFAETTPFHDDPNYARESSFDPFSDHPANGNGVQQPPPSAFHMGAFRDRTSGSGPVAMGGDHERRVSGGSVGNAYEVMAALPPGAGHGHNPSASYGSTDPLLSGYRNDPPGQRQSSLPPPYAAAYGHLPQQSSSSGSSPSQKQPPVGARAPNAIHSERSSVYSAASGDPHIMTGIAVSTDDLDPSVGDDPFAAAIYVPPKASSSGHGHHDDRLDARMLDWMGDDASARDLRDEEDYSRRVLPLVANGAGEKGGKQGGKTLGVRNVTEGDLA</sequence>
<keyword evidence="3 6" id="KW-1133">Transmembrane helix</keyword>
<keyword evidence="2 6" id="KW-0812">Transmembrane</keyword>
<dbReference type="AlphaFoldDB" id="A0A8H6IK54"/>
<feature type="region of interest" description="Disordered" evidence="5">
    <location>
        <begin position="186"/>
        <end position="248"/>
    </location>
</feature>
<evidence type="ECO:0000256" key="6">
    <source>
        <dbReference type="SAM" id="Phobius"/>
    </source>
</evidence>
<organism evidence="7 8">
    <name type="scientific">Ephemerocybe angulata</name>
    <dbReference type="NCBI Taxonomy" id="980116"/>
    <lineage>
        <taxon>Eukaryota</taxon>
        <taxon>Fungi</taxon>
        <taxon>Dikarya</taxon>
        <taxon>Basidiomycota</taxon>
        <taxon>Agaricomycotina</taxon>
        <taxon>Agaricomycetes</taxon>
        <taxon>Agaricomycetidae</taxon>
        <taxon>Agaricales</taxon>
        <taxon>Agaricineae</taxon>
        <taxon>Psathyrellaceae</taxon>
        <taxon>Ephemerocybe</taxon>
    </lineage>
</organism>
<dbReference type="Proteomes" id="UP000521943">
    <property type="component" value="Unassembled WGS sequence"/>
</dbReference>
<feature type="compositionally biased region" description="Low complexity" evidence="5">
    <location>
        <begin position="309"/>
        <end position="325"/>
    </location>
</feature>
<feature type="region of interest" description="Disordered" evidence="5">
    <location>
        <begin position="262"/>
        <end position="333"/>
    </location>
</feature>
<evidence type="ECO:0000313" key="8">
    <source>
        <dbReference type="Proteomes" id="UP000521943"/>
    </source>
</evidence>
<dbReference type="GO" id="GO:0016020">
    <property type="term" value="C:membrane"/>
    <property type="evidence" value="ECO:0007669"/>
    <property type="project" value="UniProtKB-SubCell"/>
</dbReference>
<feature type="transmembrane region" description="Helical" evidence="6">
    <location>
        <begin position="78"/>
        <end position="101"/>
    </location>
</feature>
<dbReference type="PANTHER" id="PTHR15549">
    <property type="entry name" value="PAIRED IMMUNOGLOBULIN-LIKE TYPE 2 RECEPTOR"/>
    <property type="match status" value="1"/>
</dbReference>
<dbReference type="GO" id="GO:0071944">
    <property type="term" value="C:cell periphery"/>
    <property type="evidence" value="ECO:0007669"/>
    <property type="project" value="UniProtKB-ARBA"/>
</dbReference>
<evidence type="ECO:0000256" key="3">
    <source>
        <dbReference type="ARBA" id="ARBA00022989"/>
    </source>
</evidence>
<evidence type="ECO:0000256" key="4">
    <source>
        <dbReference type="ARBA" id="ARBA00023136"/>
    </source>
</evidence>
<dbReference type="EMBL" id="JACGCI010000001">
    <property type="protein sequence ID" value="KAF6766064.1"/>
    <property type="molecule type" value="Genomic_DNA"/>
</dbReference>
<accession>A0A8H6IK54</accession>
<dbReference type="PANTHER" id="PTHR15549:SF27">
    <property type="entry name" value="CHITIN-BINDING TYPE-1 DOMAIN-CONTAINING PROTEIN"/>
    <property type="match status" value="1"/>
</dbReference>
<name>A0A8H6IK54_9AGAR</name>
<protein>
    <submittedName>
        <fullName evidence="7">Uncharacterized protein</fullName>
    </submittedName>
</protein>
<reference evidence="7 8" key="1">
    <citation type="submission" date="2020-07" db="EMBL/GenBank/DDBJ databases">
        <title>Comparative genomics of pyrophilous fungi reveals a link between fire events and developmental genes.</title>
        <authorList>
            <consortium name="DOE Joint Genome Institute"/>
            <person name="Steindorff A.S."/>
            <person name="Carver A."/>
            <person name="Calhoun S."/>
            <person name="Stillman K."/>
            <person name="Liu H."/>
            <person name="Lipzen A."/>
            <person name="Pangilinan J."/>
            <person name="Labutti K."/>
            <person name="Bruns T.D."/>
            <person name="Grigoriev I.V."/>
        </authorList>
    </citation>
    <scope>NUCLEOTIDE SEQUENCE [LARGE SCALE GENOMIC DNA]</scope>
    <source>
        <strain evidence="7 8">CBS 144469</strain>
    </source>
</reference>
<feature type="region of interest" description="Disordered" evidence="5">
    <location>
        <begin position="426"/>
        <end position="451"/>
    </location>
</feature>
<evidence type="ECO:0000313" key="7">
    <source>
        <dbReference type="EMBL" id="KAF6766064.1"/>
    </source>
</evidence>
<proteinExistence type="predicted"/>
<dbReference type="OrthoDB" id="3256702at2759"/>